<dbReference type="PANTHER" id="PTHR13630:SF1">
    <property type="entry name" value="GAMMA-SECRETASE-ACTIVATING PROTEIN"/>
    <property type="match status" value="1"/>
</dbReference>
<feature type="region of interest" description="Disordered" evidence="1">
    <location>
        <begin position="168"/>
        <end position="198"/>
    </location>
</feature>
<dbReference type="InterPro" id="IPR028010">
    <property type="entry name" value="GSAP_C_dom"/>
</dbReference>
<dbReference type="GO" id="GO:0005802">
    <property type="term" value="C:trans-Golgi network"/>
    <property type="evidence" value="ECO:0007669"/>
    <property type="project" value="TreeGrafter"/>
</dbReference>
<evidence type="ECO:0000256" key="1">
    <source>
        <dbReference type="SAM" id="MobiDB-lite"/>
    </source>
</evidence>
<accession>A0AAJ7X8V6</accession>
<evidence type="ECO:0000313" key="3">
    <source>
        <dbReference type="Proteomes" id="UP001318040"/>
    </source>
</evidence>
<dbReference type="Pfam" id="PF14959">
    <property type="entry name" value="GSAP-16"/>
    <property type="match status" value="1"/>
</dbReference>
<reference evidence="4" key="1">
    <citation type="submission" date="2025-08" db="UniProtKB">
        <authorList>
            <consortium name="RefSeq"/>
        </authorList>
    </citation>
    <scope>IDENTIFICATION</scope>
    <source>
        <tissue evidence="4">Sperm</tissue>
    </source>
</reference>
<dbReference type="CTD" id="54103"/>
<protein>
    <submittedName>
        <fullName evidence="4">Gamma-secretase-activating protein</fullName>
    </submittedName>
</protein>
<feature type="domain" description="Gamma-secretase-activating protein C-terminal" evidence="2">
    <location>
        <begin position="849"/>
        <end position="957"/>
    </location>
</feature>
<organism evidence="3 4">
    <name type="scientific">Petromyzon marinus</name>
    <name type="common">Sea lamprey</name>
    <dbReference type="NCBI Taxonomy" id="7757"/>
    <lineage>
        <taxon>Eukaryota</taxon>
        <taxon>Metazoa</taxon>
        <taxon>Chordata</taxon>
        <taxon>Craniata</taxon>
        <taxon>Vertebrata</taxon>
        <taxon>Cyclostomata</taxon>
        <taxon>Hyperoartia</taxon>
        <taxon>Petromyzontiformes</taxon>
        <taxon>Petromyzontidae</taxon>
        <taxon>Petromyzon</taxon>
    </lineage>
</organism>
<dbReference type="Proteomes" id="UP001318040">
    <property type="component" value="Chromosome 42"/>
</dbReference>
<keyword evidence="3" id="KW-1185">Reference proteome</keyword>
<sequence length="1073" mass="114680">MNHDTSLIPSRSNKPPSRHLPPVIVWNALHFRCAVAIRSLPQHAGRRLSHAGCWTTRGGVDDTRRGGRHAAGWTTRGGVDDTRWGGRHAMYAMDCYLALRTAASRALAHGAGNVSRSSEVNCLNVEADGSVLYSFKTRHFRQQVSGKKVRCIALYDAKSKENKVLHALQGGGEGGEGGAGEGGGEEGGGEGGGGDVLSGSVNARHSLLAFVTGAATSTSTGAARPEDPAGSSWFQPPAERPASTESPGTGAPPGARAFVVELPGGRPSELQVEGDSSWCQFLYGSSGDDREQESHLLVTSDTGRVQLFHVRPSGSDAESPQGAAGVFVMRCGAGGAARPGSCDEVVCRFVAGKQPGTAAAAASAKDPPYSAAPSELVLPACAWSQWDPRGQRLFYLLSAAQEQQQQEGGGGGGGGSGGGGGGPTLRCLQFYPDRLYQLMLELSLPSCAWSPDRRFVNASAPSGQPADFPSLRVVCGESGALCICYQEGPARQAVRYSILMVHHGYSFGFEVDAGSVAFQRELLLFTPLDGFVAVSLPGRFLHLVNVDHPWLPCHSLFLEGRDLSTFLRNFVTAPDLRTLGDLYTSRSAGTLHRLGARHATTAATATTATTTAAASAPQLGATLRRCRRSGHRMAALHAALASGERHGAKEQALRFLCRSCREPSTHLLQEFLVASVLGEMAVREGAADAIPFLPCTALTTWTEEIPGLTATQEKIPDVANALKHKASGPGFWSGLERRVAVPDAAQRRYRLGSDRRALRDLVAAHAASRGSGQRVGELLTLARRVLSLSASWSKGGRGSLPLFQEEDPEQMLAAGMLVDDLRTHLQRCLPTLGRRALEDIALSYVQIQLQQVTHLLESVWAAYGITWDSVCLSARKAGTAEAGMLPLVLRLGDAAAQLGFPLPGGFKSLQCTLGYRSMPLHSFLLMVDQGTLQLTDSFVQRLFHDLDDSPKNEQAKYAVLSRLSQPQADAVYQLWESPAASFSLAQRYAARLHALGPWARRRQDPAAAAAPPEKESSQSDFLPLRSFIDRLLDIERQVAGHEQEVAGCVDARFVEEVALKQSLDAAKRRSSPR</sequence>
<dbReference type="AlphaFoldDB" id="A0AAJ7X8V6"/>
<proteinExistence type="predicted"/>
<dbReference type="PANTHER" id="PTHR13630">
    <property type="entry name" value="GAMMA-SECRETASE-ACTIVATING PROTEIN"/>
    <property type="match status" value="1"/>
</dbReference>
<name>A0AAJ7X8V6_PETMA</name>
<gene>
    <name evidence="4" type="primary">GSAP</name>
</gene>
<dbReference type="GO" id="GO:1902004">
    <property type="term" value="P:positive regulation of amyloid-beta formation"/>
    <property type="evidence" value="ECO:0007669"/>
    <property type="project" value="TreeGrafter"/>
</dbReference>
<evidence type="ECO:0000313" key="4">
    <source>
        <dbReference type="RefSeq" id="XP_032825576.1"/>
    </source>
</evidence>
<feature type="region of interest" description="Disordered" evidence="1">
    <location>
        <begin position="216"/>
        <end position="255"/>
    </location>
</feature>
<dbReference type="InterPro" id="IPR026172">
    <property type="entry name" value="GSAP_fam"/>
</dbReference>
<evidence type="ECO:0000259" key="2">
    <source>
        <dbReference type="Pfam" id="PF14959"/>
    </source>
</evidence>
<feature type="compositionally biased region" description="Gly residues" evidence="1">
    <location>
        <begin position="169"/>
        <end position="182"/>
    </location>
</feature>
<dbReference type="RefSeq" id="XP_032825576.1">
    <property type="nucleotide sequence ID" value="XM_032969685.1"/>
</dbReference>
<dbReference type="KEGG" id="pmrn:116951201"/>